<evidence type="ECO:0000313" key="1">
    <source>
        <dbReference type="EMBL" id="GIY55337.1"/>
    </source>
</evidence>
<name>A0AAV4UC51_9ARAC</name>
<comment type="caution">
    <text evidence="1">The sequence shown here is derived from an EMBL/GenBank/DDBJ whole genome shotgun (WGS) entry which is preliminary data.</text>
</comment>
<dbReference type="Proteomes" id="UP001054837">
    <property type="component" value="Unassembled WGS sequence"/>
</dbReference>
<evidence type="ECO:0000313" key="2">
    <source>
        <dbReference type="Proteomes" id="UP001054837"/>
    </source>
</evidence>
<sequence length="107" mass="11888">MSNAITTTRYQASEALLQLSAACLNRFHRVLSVGGHLSGPPNWLGSDTREIIVYKKHIVHKCPHKQKCSRVESGDREGHLNLHPRLGISESAPQKRLNFTCKMGCPA</sequence>
<dbReference type="AlphaFoldDB" id="A0AAV4UC51"/>
<organism evidence="1 2">
    <name type="scientific">Caerostris darwini</name>
    <dbReference type="NCBI Taxonomy" id="1538125"/>
    <lineage>
        <taxon>Eukaryota</taxon>
        <taxon>Metazoa</taxon>
        <taxon>Ecdysozoa</taxon>
        <taxon>Arthropoda</taxon>
        <taxon>Chelicerata</taxon>
        <taxon>Arachnida</taxon>
        <taxon>Araneae</taxon>
        <taxon>Araneomorphae</taxon>
        <taxon>Entelegynae</taxon>
        <taxon>Araneoidea</taxon>
        <taxon>Araneidae</taxon>
        <taxon>Caerostris</taxon>
    </lineage>
</organism>
<protein>
    <submittedName>
        <fullName evidence="1">Uncharacterized protein</fullName>
    </submittedName>
</protein>
<reference evidence="1 2" key="1">
    <citation type="submission" date="2021-06" db="EMBL/GenBank/DDBJ databases">
        <title>Caerostris darwini draft genome.</title>
        <authorList>
            <person name="Kono N."/>
            <person name="Arakawa K."/>
        </authorList>
    </citation>
    <scope>NUCLEOTIDE SEQUENCE [LARGE SCALE GENOMIC DNA]</scope>
</reference>
<dbReference type="EMBL" id="BPLQ01011076">
    <property type="protein sequence ID" value="GIY55337.1"/>
    <property type="molecule type" value="Genomic_DNA"/>
</dbReference>
<accession>A0AAV4UC51</accession>
<gene>
    <name evidence="1" type="ORF">CDAR_65791</name>
</gene>
<proteinExistence type="predicted"/>
<keyword evidence="2" id="KW-1185">Reference proteome</keyword>